<dbReference type="Gene3D" id="1.10.8.270">
    <property type="entry name" value="putative rabgap domain of human tbc1 domain family member 14 like domains"/>
    <property type="match status" value="1"/>
</dbReference>
<dbReference type="Gene3D" id="1.10.472.80">
    <property type="entry name" value="Ypt/Rab-GAP domain of gyp1p, domain 3"/>
    <property type="match status" value="1"/>
</dbReference>
<feature type="region of interest" description="Disordered" evidence="2">
    <location>
        <begin position="477"/>
        <end position="537"/>
    </location>
</feature>
<evidence type="ECO:0000259" key="3">
    <source>
        <dbReference type="PROSITE" id="PS50086"/>
    </source>
</evidence>
<keyword evidence="4" id="KW-1185">Reference proteome</keyword>
<dbReference type="SMART" id="SM00164">
    <property type="entry name" value="TBC"/>
    <property type="match status" value="1"/>
</dbReference>
<dbReference type="GO" id="GO:0031267">
    <property type="term" value="F:small GTPase binding"/>
    <property type="evidence" value="ECO:0007669"/>
    <property type="project" value="TreeGrafter"/>
</dbReference>
<protein>
    <submittedName>
        <fullName evidence="5">Rab-GAP TBC domain-containing protein</fullName>
    </submittedName>
</protein>
<dbReference type="Gene3D" id="1.10.10.750">
    <property type="entry name" value="Ypt/Rab-GAP domain of gyp1p, domain 1"/>
    <property type="match status" value="1"/>
</dbReference>
<evidence type="ECO:0000313" key="4">
    <source>
        <dbReference type="Proteomes" id="UP000887566"/>
    </source>
</evidence>
<dbReference type="Pfam" id="PF00566">
    <property type="entry name" value="RabGAP-TBC"/>
    <property type="match status" value="1"/>
</dbReference>
<dbReference type="InterPro" id="IPR000195">
    <property type="entry name" value="Rab-GAP-TBC_dom"/>
</dbReference>
<evidence type="ECO:0000256" key="1">
    <source>
        <dbReference type="ARBA" id="ARBA00022468"/>
    </source>
</evidence>
<dbReference type="PANTHER" id="PTHR47219:SF19">
    <property type="entry name" value="USP6 N-TERMINAL-LIKE PROTEIN ISOFORM X1"/>
    <property type="match status" value="1"/>
</dbReference>
<dbReference type="PROSITE" id="PS50086">
    <property type="entry name" value="TBC_RABGAP"/>
    <property type="match status" value="1"/>
</dbReference>
<keyword evidence="1" id="KW-0343">GTPase activation</keyword>
<reference evidence="5" key="1">
    <citation type="submission" date="2022-11" db="UniProtKB">
        <authorList>
            <consortium name="WormBaseParasite"/>
        </authorList>
    </citation>
    <scope>IDENTIFICATION</scope>
</reference>
<accession>A0A914W166</accession>
<evidence type="ECO:0000313" key="5">
    <source>
        <dbReference type="WBParaSite" id="PSAMB.scaffold2903size20647.g19617.t1"/>
    </source>
</evidence>
<organism evidence="4 5">
    <name type="scientific">Plectus sambesii</name>
    <dbReference type="NCBI Taxonomy" id="2011161"/>
    <lineage>
        <taxon>Eukaryota</taxon>
        <taxon>Metazoa</taxon>
        <taxon>Ecdysozoa</taxon>
        <taxon>Nematoda</taxon>
        <taxon>Chromadorea</taxon>
        <taxon>Plectida</taxon>
        <taxon>Plectina</taxon>
        <taxon>Plectoidea</taxon>
        <taxon>Plectidae</taxon>
        <taxon>Plectus</taxon>
    </lineage>
</organism>
<dbReference type="FunFam" id="1.10.8.270:FF:000010">
    <property type="entry name" value="Putative USP6 N-terminal-like protein"/>
    <property type="match status" value="1"/>
</dbReference>
<feature type="region of interest" description="Disordered" evidence="2">
    <location>
        <begin position="64"/>
        <end position="90"/>
    </location>
</feature>
<feature type="compositionally biased region" description="Acidic residues" evidence="2">
    <location>
        <begin position="74"/>
        <end position="90"/>
    </location>
</feature>
<dbReference type="FunFam" id="1.10.472.80:FF:000019">
    <property type="entry name" value="USP6 N-terminal like"/>
    <property type="match status" value="1"/>
</dbReference>
<feature type="compositionally biased region" description="Low complexity" evidence="2">
    <location>
        <begin position="505"/>
        <end position="517"/>
    </location>
</feature>
<dbReference type="Proteomes" id="UP000887566">
    <property type="component" value="Unplaced"/>
</dbReference>
<dbReference type="WBParaSite" id="PSAMB.scaffold2903size20647.g19617.t1">
    <property type="protein sequence ID" value="PSAMB.scaffold2903size20647.g19617.t1"/>
    <property type="gene ID" value="PSAMB.scaffold2903size20647.g19617"/>
</dbReference>
<dbReference type="PANTHER" id="PTHR47219">
    <property type="entry name" value="RAB GTPASE-ACTIVATING PROTEIN 1-LIKE"/>
    <property type="match status" value="1"/>
</dbReference>
<feature type="domain" description="Rab-GAP TBC" evidence="3">
    <location>
        <begin position="182"/>
        <end position="374"/>
    </location>
</feature>
<dbReference type="GO" id="GO:0005096">
    <property type="term" value="F:GTPase activator activity"/>
    <property type="evidence" value="ECO:0007669"/>
    <property type="project" value="UniProtKB-KW"/>
</dbReference>
<sequence>MDMLLDLQHSEELQFVRSASLRVRCHLKTTLSDPIKRRYTERHCTVRLVRDQVSSLSHKLHVPKFFSDDNSSQNDEDDASSSDMSDDPEFLEYQERSDIVSRYDKGTEGQEIDPWENPDFELYKITDRHGFMHKDGPLSPEEVDKRKKIERETRRAKKWVKMLDQWNPQRPVPKLRERIWKGIPDKLRAHVWMRLMHVSELKARSKQNVYKELLMRARLVSRDIKQIDLDINRTYRDHVFFRKRYDLKQQSLFNVLSAYAMYNTEVGYCQGMSQIAALLLMYMDEEDAFWTLHSLMVDPRHTMHGFFVPGFPKLMRFQNHYEKVLGKYLSRLKKHFDKQQIPPIYLTKWWFGCFLDRVPFPLALRLWDVYLFEGDCIFIAMAYNIMKMHQKTIRKLGMEQFMEYIQTEIARDFGYSDEETMASLHDCLRKLHSDKMAVPPPPDPNGLSEIPTKALGPVLHRSLVDIRFDIAELQSRASRCNSRAGKSPAVRRKNSPGGKRPNNQSVSAPTAAVSSKAPPSPSPLPATTPTNSAANGHRNGTAVKVEHVVQRPKAPATPTRQGSFYDNVPETYDATEERRSFERRLSADGGIVVETKLEKVVTHVETRTTHTVSPSAAIRPGPNHVTYVTVGDVAAPDWRRAPQTGGAHLRTNSPKQTIV</sequence>
<dbReference type="AlphaFoldDB" id="A0A914W166"/>
<dbReference type="InterPro" id="IPR035969">
    <property type="entry name" value="Rab-GAP_TBC_sf"/>
</dbReference>
<evidence type="ECO:0000256" key="2">
    <source>
        <dbReference type="SAM" id="MobiDB-lite"/>
    </source>
</evidence>
<dbReference type="SUPFAM" id="SSF47923">
    <property type="entry name" value="Ypt/Rab-GAP domain of gyp1p"/>
    <property type="match status" value="2"/>
</dbReference>
<name>A0A914W166_9BILA</name>
<dbReference type="InterPro" id="IPR050302">
    <property type="entry name" value="Rab_GAP_TBC_domain"/>
</dbReference>
<proteinExistence type="predicted"/>